<dbReference type="EMBL" id="JAHWDQ010000001">
    <property type="protein sequence ID" value="MBW2939910.1"/>
    <property type="molecule type" value="Genomic_DNA"/>
</dbReference>
<dbReference type="InterPro" id="IPR051687">
    <property type="entry name" value="Peroxisomal_Beta-Oxidation"/>
</dbReference>
<dbReference type="Proteomes" id="UP001166291">
    <property type="component" value="Unassembled WGS sequence"/>
</dbReference>
<dbReference type="InterPro" id="IPR002347">
    <property type="entry name" value="SDR_fam"/>
</dbReference>
<protein>
    <submittedName>
        <fullName evidence="4">SDR family NAD(P)-dependent oxidoreductase</fullName>
    </submittedName>
</protein>
<evidence type="ECO:0000313" key="4">
    <source>
        <dbReference type="EMBL" id="MBW2939910.1"/>
    </source>
</evidence>
<comment type="caution">
    <text evidence="4">The sequence shown here is derived from an EMBL/GenBank/DDBJ whole genome shotgun (WGS) entry which is preliminary data.</text>
</comment>
<evidence type="ECO:0000256" key="2">
    <source>
        <dbReference type="ARBA" id="ARBA00023002"/>
    </source>
</evidence>
<evidence type="ECO:0000259" key="3">
    <source>
        <dbReference type="SMART" id="SM00822"/>
    </source>
</evidence>
<comment type="similarity">
    <text evidence="1">Belongs to the short-chain dehydrogenases/reductases (SDR) family.</text>
</comment>
<dbReference type="PANTHER" id="PTHR45024">
    <property type="entry name" value="DEHYDROGENASES, SHORT CHAIN"/>
    <property type="match status" value="1"/>
</dbReference>
<dbReference type="InterPro" id="IPR057326">
    <property type="entry name" value="KR_dom"/>
</dbReference>
<dbReference type="PANTHER" id="PTHR45024:SF2">
    <property type="entry name" value="SCP2 DOMAIN-CONTAINING PROTEIN"/>
    <property type="match status" value="1"/>
</dbReference>
<dbReference type="RefSeq" id="WP_219042145.1">
    <property type="nucleotide sequence ID" value="NZ_JAHWDQ010000001.1"/>
</dbReference>
<organism evidence="4 5">
    <name type="scientific">Zhongshania aquimaris</name>
    <dbReference type="NCBI Taxonomy" id="2857107"/>
    <lineage>
        <taxon>Bacteria</taxon>
        <taxon>Pseudomonadati</taxon>
        <taxon>Pseudomonadota</taxon>
        <taxon>Gammaproteobacteria</taxon>
        <taxon>Cellvibrionales</taxon>
        <taxon>Spongiibacteraceae</taxon>
        <taxon>Zhongshania</taxon>
    </lineage>
</organism>
<dbReference type="SMART" id="SM00822">
    <property type="entry name" value="PKS_KR"/>
    <property type="match status" value="1"/>
</dbReference>
<reference evidence="4" key="1">
    <citation type="submission" date="2021-07" db="EMBL/GenBank/DDBJ databases">
        <title>Zhongshania sp. CAU 1632 isolated from seawater.</title>
        <authorList>
            <person name="Kim W."/>
        </authorList>
    </citation>
    <scope>NUCLEOTIDE SEQUENCE</scope>
    <source>
        <strain evidence="4">CAU 1632</strain>
    </source>
</reference>
<dbReference type="PROSITE" id="PS00061">
    <property type="entry name" value="ADH_SHORT"/>
    <property type="match status" value="1"/>
</dbReference>
<gene>
    <name evidence="4" type="ORF">KXJ70_03945</name>
</gene>
<accession>A0ABS6VQ68</accession>
<evidence type="ECO:0000256" key="1">
    <source>
        <dbReference type="ARBA" id="ARBA00006484"/>
    </source>
</evidence>
<keyword evidence="5" id="KW-1185">Reference proteome</keyword>
<feature type="domain" description="Ketoreductase" evidence="3">
    <location>
        <begin position="7"/>
        <end position="188"/>
    </location>
</feature>
<keyword evidence="2" id="KW-0560">Oxidoreductase</keyword>
<dbReference type="InterPro" id="IPR020904">
    <property type="entry name" value="Sc_DH/Rdtase_CS"/>
</dbReference>
<evidence type="ECO:0000313" key="5">
    <source>
        <dbReference type="Proteomes" id="UP001166291"/>
    </source>
</evidence>
<name>A0ABS6VQ68_9GAMM</name>
<dbReference type="Pfam" id="PF00106">
    <property type="entry name" value="adh_short"/>
    <property type="match status" value="1"/>
</dbReference>
<sequence>MGLLANKSIVVTGAGGGIGRAHALLMASEGARVIVNDINTQAANSVTTEILAAGGDARANIDNIASRSGAEALIDHCIEAFGAIDVIVNNAGNLRDRSFLKMTDEEFDAVWQVHVKGTFWCSQAAALAMKAAGRGGAIINTSSGSHFGNFGQTNYAAAKGAIASMTYTWAIELAGLGIRVNGICPVAMTQMTAGLMADQNGQSPQALWQAERNAPLAAYLASDEAINVSGQIFGVGGERLSHMVQPHYGKTLTMKNGWTVAAVREQFQQVMPQQFGNFGILGNPYPFHGGVYPPAKAD</sequence>
<proteinExistence type="inferred from homology"/>